<gene>
    <name evidence="5" type="ORF">KCQ71_20240</name>
</gene>
<accession>A0ABS7SF29</accession>
<dbReference type="InterPro" id="IPR011554">
    <property type="entry name" value="HMG_CoA_synthase_prok"/>
</dbReference>
<dbReference type="NCBIfam" id="TIGR01835">
    <property type="entry name" value="HMG-CoA-S_prok"/>
    <property type="match status" value="1"/>
</dbReference>
<dbReference type="PANTHER" id="PTHR43323">
    <property type="entry name" value="3-HYDROXY-3-METHYLGLUTARYL COENZYME A SYNTHASE"/>
    <property type="match status" value="1"/>
</dbReference>
<dbReference type="Pfam" id="PF08540">
    <property type="entry name" value="HMG_CoA_synt_C"/>
    <property type="match status" value="2"/>
</dbReference>
<evidence type="ECO:0000313" key="5">
    <source>
        <dbReference type="EMBL" id="MBZ2198493.1"/>
    </source>
</evidence>
<feature type="domain" description="Hydroxymethylglutaryl-coenzyme A synthase C-terminal" evidence="4">
    <location>
        <begin position="177"/>
        <end position="249"/>
    </location>
</feature>
<dbReference type="PANTHER" id="PTHR43323:SF2">
    <property type="entry name" value="HYDROXYMETHYLGLUTARYL-COA SYNTHASE"/>
    <property type="match status" value="1"/>
</dbReference>
<dbReference type="InterPro" id="IPR013746">
    <property type="entry name" value="HMG_CoA_synt_C_dom"/>
</dbReference>
<feature type="domain" description="Hydroxymethylglutaryl-coenzyme A synthase N-terminal" evidence="3">
    <location>
        <begin position="5"/>
        <end position="166"/>
    </location>
</feature>
<dbReference type="Gene3D" id="3.40.47.10">
    <property type="match status" value="2"/>
</dbReference>
<keyword evidence="6" id="KW-1185">Reference proteome</keyword>
<evidence type="ECO:0000259" key="4">
    <source>
        <dbReference type="Pfam" id="PF08540"/>
    </source>
</evidence>
<dbReference type="EMBL" id="JAGSHT010000020">
    <property type="protein sequence ID" value="MBZ2198493.1"/>
    <property type="molecule type" value="Genomic_DNA"/>
</dbReference>
<keyword evidence="2 5" id="KW-0808">Transferase</keyword>
<reference evidence="5 6" key="1">
    <citation type="submission" date="2021-04" db="EMBL/GenBank/DDBJ databases">
        <title>Ruania sp. nov., isolated from sandy soil of mangrove forest.</title>
        <authorList>
            <person name="Ge X."/>
            <person name="Huang R."/>
            <person name="Liu W."/>
        </authorList>
    </citation>
    <scope>NUCLEOTIDE SEQUENCE [LARGE SCALE GENOMIC DNA]</scope>
    <source>
        <strain evidence="5 6">N2-46</strain>
    </source>
</reference>
<evidence type="ECO:0000256" key="1">
    <source>
        <dbReference type="ARBA" id="ARBA00007061"/>
    </source>
</evidence>
<feature type="domain" description="Hydroxymethylglutaryl-coenzyme A synthase C-terminal" evidence="4">
    <location>
        <begin position="263"/>
        <end position="344"/>
    </location>
</feature>
<protein>
    <submittedName>
        <fullName evidence="5">Hydroxymethylglutaryl-CoA synthase</fullName>
        <ecNumber evidence="5">2.3.3.10</ecNumber>
    </submittedName>
</protein>
<dbReference type="EC" id="2.3.3.10" evidence="5"/>
<dbReference type="SUPFAM" id="SSF53901">
    <property type="entry name" value="Thiolase-like"/>
    <property type="match status" value="2"/>
</dbReference>
<dbReference type="Proteomes" id="UP000826651">
    <property type="component" value="Unassembled WGS sequence"/>
</dbReference>
<name>A0ABS7SF29_9MICO</name>
<evidence type="ECO:0000256" key="2">
    <source>
        <dbReference type="ARBA" id="ARBA00022679"/>
    </source>
</evidence>
<dbReference type="CDD" id="cd00827">
    <property type="entry name" value="init_cond_enzymes"/>
    <property type="match status" value="1"/>
</dbReference>
<evidence type="ECO:0000313" key="6">
    <source>
        <dbReference type="Proteomes" id="UP000826651"/>
    </source>
</evidence>
<keyword evidence="5" id="KW-0012">Acyltransferase</keyword>
<dbReference type="InterPro" id="IPR016039">
    <property type="entry name" value="Thiolase-like"/>
</dbReference>
<dbReference type="Pfam" id="PF01154">
    <property type="entry name" value="HMG_CoA_synt_N"/>
    <property type="match status" value="1"/>
</dbReference>
<sequence length="390" mass="41644">MSSAIGIDDLAFATGSFRIDLAVLAERLGADPAKYYRGLGQSEMSVVAEDEDVVTLGAAAAQQILARGGADGVRTLMFATETGIDQSKSAGVYVHRLLGLGPNVRVVELKQACYSATAAMQFAAALVARDPSEKVLVIASDIARYELDTAAEPTQGAGAVAFTVTANPALLELEPANGVYTEDVMDFWRPNHSTTAIVDGKTSITAYLDAVAGAFDDYLTRGGAPFHAIDWFCYHQPFTKMAVKAHRHLADRAGSASDPAAVAARIEPTTGYNRRIGNSYTASVYLALLALLDGDEDLAGKRVAIASYGSGAVAEFLTGTVPANYRTALRAAENERRLADRVPVDDATYLALQHAARRRDPSNYETARQTPAPFRFGGVRDDQRIYEPTV</sequence>
<dbReference type="GO" id="GO:0004421">
    <property type="term" value="F:hydroxymethylglutaryl-CoA synthase activity"/>
    <property type="evidence" value="ECO:0007669"/>
    <property type="project" value="UniProtKB-EC"/>
</dbReference>
<proteinExistence type="inferred from homology"/>
<comment type="caution">
    <text evidence="5">The sequence shown here is derived from an EMBL/GenBank/DDBJ whole genome shotgun (WGS) entry which is preliminary data.</text>
</comment>
<organism evidence="5 6">
    <name type="scientific">Occultella gossypii</name>
    <dbReference type="NCBI Taxonomy" id="2800820"/>
    <lineage>
        <taxon>Bacteria</taxon>
        <taxon>Bacillati</taxon>
        <taxon>Actinomycetota</taxon>
        <taxon>Actinomycetes</taxon>
        <taxon>Micrococcales</taxon>
        <taxon>Ruaniaceae</taxon>
        <taxon>Occultella</taxon>
    </lineage>
</organism>
<evidence type="ECO:0000259" key="3">
    <source>
        <dbReference type="Pfam" id="PF01154"/>
    </source>
</evidence>
<dbReference type="InterPro" id="IPR013528">
    <property type="entry name" value="HMG_CoA_synth_N"/>
</dbReference>
<comment type="similarity">
    <text evidence="1">Belongs to the thiolase-like superfamily. HMG-CoA synthase family.</text>
</comment>